<evidence type="ECO:0000313" key="10">
    <source>
        <dbReference type="EMBL" id="KAG2487795.1"/>
    </source>
</evidence>
<dbReference type="InterPro" id="IPR015500">
    <property type="entry name" value="Peptidase_S8_subtilisin-rel"/>
</dbReference>
<keyword evidence="3 6" id="KW-0378">Hydrolase</keyword>
<dbReference type="PANTHER" id="PTHR43399">
    <property type="entry name" value="SUBTILISIN-RELATED"/>
    <property type="match status" value="1"/>
</dbReference>
<feature type="chain" id="PRO_5032961456" description="Peptidase S8/S53 domain-containing protein" evidence="8">
    <location>
        <begin position="37"/>
        <end position="1073"/>
    </location>
</feature>
<dbReference type="Gene3D" id="2.60.120.380">
    <property type="match status" value="1"/>
</dbReference>
<name>A0A836BT03_9CHLO</name>
<organism evidence="10 11">
    <name type="scientific">Edaphochlamys debaryana</name>
    <dbReference type="NCBI Taxonomy" id="47281"/>
    <lineage>
        <taxon>Eukaryota</taxon>
        <taxon>Viridiplantae</taxon>
        <taxon>Chlorophyta</taxon>
        <taxon>core chlorophytes</taxon>
        <taxon>Chlorophyceae</taxon>
        <taxon>CS clade</taxon>
        <taxon>Chlamydomonadales</taxon>
        <taxon>Chlamydomonadales incertae sedis</taxon>
        <taxon>Edaphochlamys</taxon>
    </lineage>
</organism>
<dbReference type="OrthoDB" id="536624at2759"/>
<evidence type="ECO:0000256" key="2">
    <source>
        <dbReference type="ARBA" id="ARBA00022670"/>
    </source>
</evidence>
<feature type="active site" description="Charge relay system" evidence="5 6">
    <location>
        <position position="776"/>
    </location>
</feature>
<accession>A0A836BT03</accession>
<feature type="region of interest" description="Disordered" evidence="7">
    <location>
        <begin position="154"/>
        <end position="195"/>
    </location>
</feature>
<dbReference type="EMBL" id="JAEHOE010000092">
    <property type="protein sequence ID" value="KAG2487795.1"/>
    <property type="molecule type" value="Genomic_DNA"/>
</dbReference>
<evidence type="ECO:0000256" key="1">
    <source>
        <dbReference type="ARBA" id="ARBA00011073"/>
    </source>
</evidence>
<reference evidence="10" key="1">
    <citation type="journal article" date="2020" name="bioRxiv">
        <title>Comparative genomics of Chlamydomonas.</title>
        <authorList>
            <person name="Craig R.J."/>
            <person name="Hasan A.R."/>
            <person name="Ness R.W."/>
            <person name="Keightley P.D."/>
        </authorList>
    </citation>
    <scope>NUCLEOTIDE SEQUENCE</scope>
    <source>
        <strain evidence="10">CCAP 11/70</strain>
    </source>
</reference>
<feature type="active site" description="Charge relay system" evidence="5 6">
    <location>
        <position position="362"/>
    </location>
</feature>
<feature type="active site" description="Charge relay system" evidence="5 6">
    <location>
        <position position="422"/>
    </location>
</feature>
<proteinExistence type="inferred from homology"/>
<gene>
    <name evidence="10" type="ORF">HYH03_013639</name>
</gene>
<dbReference type="PRINTS" id="PR00723">
    <property type="entry name" value="SUBTILISIN"/>
</dbReference>
<feature type="signal peptide" evidence="8">
    <location>
        <begin position="1"/>
        <end position="36"/>
    </location>
</feature>
<evidence type="ECO:0000313" key="11">
    <source>
        <dbReference type="Proteomes" id="UP000612055"/>
    </source>
</evidence>
<keyword evidence="2 6" id="KW-0645">Protease</keyword>
<dbReference type="PROSITE" id="PS50231">
    <property type="entry name" value="RICIN_B_LECTIN"/>
    <property type="match status" value="1"/>
</dbReference>
<evidence type="ECO:0000256" key="4">
    <source>
        <dbReference type="ARBA" id="ARBA00022825"/>
    </source>
</evidence>
<comment type="caution">
    <text evidence="10">The sequence shown here is derived from an EMBL/GenBank/DDBJ whole genome shotgun (WGS) entry which is preliminary data.</text>
</comment>
<dbReference type="InterPro" id="IPR036852">
    <property type="entry name" value="Peptidase_S8/S53_dom_sf"/>
</dbReference>
<dbReference type="GO" id="GO:0006508">
    <property type="term" value="P:proteolysis"/>
    <property type="evidence" value="ECO:0007669"/>
    <property type="project" value="UniProtKB-KW"/>
</dbReference>
<sequence length="1073" mass="113184">MLGPRGPGRRLLRGPALAVALLGAAALLCTQGAADAEGITSGSIQPRNFVELRSGRVGLRPAEDGVFPSSDAGSSATPRLFLVRFREGTVVALRDDLVRLGGAQILSFADPSTVLVYAAPAAVATYGSRHGALVAEYDANLKMSPEAVRVAEAAGQEMSRRRRRAAEVTSLEPAEEDSEEHLFSPGSPLHSVQGWRPNTAGSASFRLRSLFTSAGPDVSPPPLLGTAVQIVASVPHATLQELTSSMMSGLATALGRTEGASKDPCWPHARDEALHDSGSGFRWLHVYMCPEDMEPGLAWLAARHEVSWIKPLSRQEPHNAVAGWIIQSGGLTRDLNLNTTSRMRPYWQAGVMGNREIVGVTDTGVDLKLCTFYDDVIKPYIMVSPLVVPNATDLKSIRFPDHRKIVQYTMPATATFGDSVGHGTASAASVAGSTSLLGDAAFRNELSTGAAPMARLSVFQTVWNSGNLTYSVPTPPTQKILPFHTSAGARIGSDSWGNAGLAGTAYDDTASAYDAFAWRDPGWLSVVAAGNQGINVNLRSTVSSPANAKNTLAVGSSLAQVAPDINSYAVREQFVFLVNRSTAVPSPFHPYSGPTGAFAQWATRLSTLVPARVVDVVPANPVHACTALVGGNATFSGKVVLVNLAASAGATCTNTVRATNVAAVGGVAILFMRDSDELLPVSPQAPIAAFGKNTVFAFITQSQGQKLLNDTATFAPTPVQLYYFNDTRTSPVSQFGINAIADTSSYGPTADGRIKPDLVAPGTTCLTSTSERSGTSVSAAAAAGHLAMMRQYFRDGYYPEGSINGPSSANFTPSGMLLKAVAVAASTQLVNDLDLKYELNGNGTRFPVAKDSVNNVERLRISVKAGDTITFHITGARVTHSTLTVPDAQLPQRWAFVVVGQIRGILETTLNPSFVIPPKFQASGPVALGPPFMMQLGDGRCGRSINGSLTASTNCYLGADAIFRLTEMTSYGVQTTRIAPNTVDGNCIAVPTNGTHTSGMVLQQWACNTPGKDYAFLLEPTDTLGSGLFYIKSSQGKCWTTENGALTAGTRIALGDCAVQPLYQFRVTEYSSG</sequence>
<dbReference type="InterPro" id="IPR051048">
    <property type="entry name" value="Peptidase_S8/S53_subtilisin"/>
</dbReference>
<comment type="similarity">
    <text evidence="1 6">Belongs to the peptidase S8 family.</text>
</comment>
<evidence type="ECO:0000259" key="9">
    <source>
        <dbReference type="Pfam" id="PF00082"/>
    </source>
</evidence>
<dbReference type="PANTHER" id="PTHR43399:SF4">
    <property type="entry name" value="CELL WALL-ASSOCIATED PROTEASE"/>
    <property type="match status" value="1"/>
</dbReference>
<dbReference type="Pfam" id="PF00082">
    <property type="entry name" value="Peptidase_S8"/>
    <property type="match status" value="1"/>
</dbReference>
<dbReference type="PROSITE" id="PS51892">
    <property type="entry name" value="SUBTILASE"/>
    <property type="match status" value="1"/>
</dbReference>
<dbReference type="Gene3D" id="2.80.10.50">
    <property type="match status" value="1"/>
</dbReference>
<dbReference type="GO" id="GO:0004252">
    <property type="term" value="F:serine-type endopeptidase activity"/>
    <property type="evidence" value="ECO:0007669"/>
    <property type="project" value="UniProtKB-UniRule"/>
</dbReference>
<dbReference type="SUPFAM" id="SSF50370">
    <property type="entry name" value="Ricin B-like lectins"/>
    <property type="match status" value="1"/>
</dbReference>
<dbReference type="SUPFAM" id="SSF52743">
    <property type="entry name" value="Subtilisin-like"/>
    <property type="match status" value="1"/>
</dbReference>
<evidence type="ECO:0000256" key="7">
    <source>
        <dbReference type="SAM" id="MobiDB-lite"/>
    </source>
</evidence>
<dbReference type="Gene3D" id="3.40.50.200">
    <property type="entry name" value="Peptidase S8/S53 domain"/>
    <property type="match status" value="2"/>
</dbReference>
<feature type="domain" description="Peptidase S8/S53" evidence="9">
    <location>
        <begin position="354"/>
        <end position="795"/>
    </location>
</feature>
<dbReference type="Proteomes" id="UP000612055">
    <property type="component" value="Unassembled WGS sequence"/>
</dbReference>
<evidence type="ECO:0000256" key="8">
    <source>
        <dbReference type="SAM" id="SignalP"/>
    </source>
</evidence>
<evidence type="ECO:0000256" key="6">
    <source>
        <dbReference type="PROSITE-ProRule" id="PRU01240"/>
    </source>
</evidence>
<protein>
    <recommendedName>
        <fullName evidence="9">Peptidase S8/S53 domain-containing protein</fullName>
    </recommendedName>
</protein>
<dbReference type="InterPro" id="IPR035992">
    <property type="entry name" value="Ricin_B-like_lectins"/>
</dbReference>
<evidence type="ECO:0000256" key="5">
    <source>
        <dbReference type="PIRSR" id="PIRSR615500-1"/>
    </source>
</evidence>
<keyword evidence="8" id="KW-0732">Signal</keyword>
<keyword evidence="4 6" id="KW-0720">Serine protease</keyword>
<evidence type="ECO:0000256" key="3">
    <source>
        <dbReference type="ARBA" id="ARBA00022801"/>
    </source>
</evidence>
<keyword evidence="11" id="KW-1185">Reference proteome</keyword>
<dbReference type="InterPro" id="IPR000209">
    <property type="entry name" value="Peptidase_S8/S53_dom"/>
</dbReference>
<dbReference type="AlphaFoldDB" id="A0A836BT03"/>
<dbReference type="CDD" id="cd00161">
    <property type="entry name" value="beta-trefoil_Ricin-like"/>
    <property type="match status" value="1"/>
</dbReference>